<gene>
    <name evidence="3" type="ORF">rosag_15100</name>
</gene>
<dbReference type="Gene3D" id="2.60.40.1080">
    <property type="match status" value="1"/>
</dbReference>
<dbReference type="InterPro" id="IPR008964">
    <property type="entry name" value="Invasin/intimin_cell_adhesion"/>
</dbReference>
<name>A0AA37Q5G3_9BACT</name>
<proteinExistence type="predicted"/>
<dbReference type="Proteomes" id="UP001161325">
    <property type="component" value="Unassembled WGS sequence"/>
</dbReference>
<dbReference type="RefSeq" id="WP_284349436.1">
    <property type="nucleotide sequence ID" value="NZ_BRXS01000002.1"/>
</dbReference>
<protein>
    <recommendedName>
        <fullName evidence="2">BIG2 domain-containing protein</fullName>
    </recommendedName>
</protein>
<feature type="domain" description="BIG2" evidence="2">
    <location>
        <begin position="174"/>
        <end position="257"/>
    </location>
</feature>
<dbReference type="SMART" id="SM00635">
    <property type="entry name" value="BID_2"/>
    <property type="match status" value="1"/>
</dbReference>
<keyword evidence="4" id="KW-1185">Reference proteome</keyword>
<feature type="signal peptide" evidence="1">
    <location>
        <begin position="1"/>
        <end position="19"/>
    </location>
</feature>
<dbReference type="EMBL" id="BRXS01000002">
    <property type="protein sequence ID" value="GLC24997.1"/>
    <property type="molecule type" value="Genomic_DNA"/>
</dbReference>
<dbReference type="Pfam" id="PF18998">
    <property type="entry name" value="Flg_new_2"/>
    <property type="match status" value="9"/>
</dbReference>
<evidence type="ECO:0000259" key="2">
    <source>
        <dbReference type="SMART" id="SM00635"/>
    </source>
</evidence>
<comment type="caution">
    <text evidence="3">The sequence shown here is derived from an EMBL/GenBank/DDBJ whole genome shotgun (WGS) entry which is preliminary data.</text>
</comment>
<feature type="chain" id="PRO_5041219962" description="BIG2 domain-containing protein" evidence="1">
    <location>
        <begin position="20"/>
        <end position="1478"/>
    </location>
</feature>
<dbReference type="PROSITE" id="PS51257">
    <property type="entry name" value="PROKAR_LIPOPROTEIN"/>
    <property type="match status" value="1"/>
</dbReference>
<sequence length="1478" mass="144955">MRALSRFTRLARLSRHALAAALLAATAGLTACGSVSDLVAPGTKGFAPARLALSATVPALQQLQQGGVAALRVSATYERADGSQVPLSTQTFPLTSERTQDVPVPIDLGACLNDAQRRAATGEGACVVRLSLTLLLDDRVLDTQAIGPFVLQPGATLAAPAAVTLYEVRTVRVDLPTGSVTRPDGSLRLEVGASATLSAAALDPSGGTVAGRTARWTSATPAVATVNEQTGVVTAVAPGTARITASIGGRDASVDVAVVPRASPVTIVAGGSGSGTIVSTPAGLSCRVVNGQTSGTCTFSFAGDAQVSLVATADPGSGFVGWSDACATAGTATTCVVTADQARSARATFGVLRTLVVGGAGDGAGAIGSTPGGIACTVGATGGGSCSAQFLEGTTVTLTASPATGNTFVGWSGDCAAASGPTCTLTISSATRSATARFARPQALSVELAGSGDGSVGGSVGGTAIACVRRDGATSGTCSATAPLGTVVTLSASPDANSTFTGWTGACSGTGPCTVTVDQARTVGATFTRRQVTLTVAVSGAGAGTVVVDGQRCTLAAGAGSQTCTLRVDVGRALALTAEVGTASEFTGWSGACAASARSPSCSLTLSGDGSVGATFVPGAVRITIVGESNTTGGGTVGTTDGRLACTISGANATGTCDALVAIGTTLTLNASPDPRSTFGSWSGACAGTAGPTCSFTVRTAASVGARFLRQQVSLTVGVGGSGAGTVSLNGSAFCTLGPTQGTNACTRLVDAGAPITLTMAPASGSTATWGGPCANAPVTGPCTFTATGTSVSVPVSFALTGMVSVRPVAGYTGGGVVRSSDQRIDCTIAPLTGAISGTCDAVYATGSTVSLSLVSHTMEIFAGAWSGLCTSSGPTCTFTAPAAGGTARIALPEFVDVDVSWTGAGSVATAFGSSAGQLLSCDALPGTFHCSAFAPEGSTITFTATPQWAGGFQGWTDGCAAAGTALVCTRTIPFRTSGNPPYVVGARFAFEAVVDVSGGGTVALQGVTGPNTACTNSGTGTITCSLHSPTRTATLVATPASGNVLTGWGTVACITPTATCTVDVTAANGRISATFASQGPVGLEFDRDSASTGEGRVITSFGTCNLPLSGRNGACSEVAPVGATRSYTAQPFSGSQFVSWGGPCAGQTGTTCTLSPVTVGGTITARFDLTATQLLTLGGINSITPGTGTMTTSPAGTPAMSCTVTGNAASGTCSATYAVNANVSITPTPAAGSVFSAWSGACTGSVVPCVVPMNGPKTVNALFVPSTSTLRLAFDAQSAQRGFLTTNVGLSCSDTPENQGLAGNGCAPTGGAVTTGTSVTVTASGQLPGSGFVGWTGSAPCAGVQATTCTFTMSSDVTVTGRFGSLFNPTLEVQSDAGSGGGTVSMQTIRNTTQFSQPGFGVNQITLNLFSGDVVRFTATATGAAFFQGWEGDCASFGTNPVCTLSSTFSLVRARFNGGSLNRRPAPPSGQRSPVRP</sequence>
<evidence type="ECO:0000313" key="4">
    <source>
        <dbReference type="Proteomes" id="UP001161325"/>
    </source>
</evidence>
<dbReference type="InterPro" id="IPR044060">
    <property type="entry name" value="Bacterial_rp_domain"/>
</dbReference>
<organism evidence="3 4">
    <name type="scientific">Roseisolibacter agri</name>
    <dbReference type="NCBI Taxonomy" id="2014610"/>
    <lineage>
        <taxon>Bacteria</taxon>
        <taxon>Pseudomonadati</taxon>
        <taxon>Gemmatimonadota</taxon>
        <taxon>Gemmatimonadia</taxon>
        <taxon>Gemmatimonadales</taxon>
        <taxon>Gemmatimonadaceae</taxon>
        <taxon>Roseisolibacter</taxon>
    </lineage>
</organism>
<evidence type="ECO:0000313" key="3">
    <source>
        <dbReference type="EMBL" id="GLC24997.1"/>
    </source>
</evidence>
<dbReference type="Pfam" id="PF02368">
    <property type="entry name" value="Big_2"/>
    <property type="match status" value="1"/>
</dbReference>
<dbReference type="InterPro" id="IPR003343">
    <property type="entry name" value="Big_2"/>
</dbReference>
<evidence type="ECO:0000256" key="1">
    <source>
        <dbReference type="SAM" id="SignalP"/>
    </source>
</evidence>
<accession>A0AA37Q5G3</accession>
<dbReference type="SUPFAM" id="SSF49373">
    <property type="entry name" value="Invasin/intimin cell-adhesion fragments"/>
    <property type="match status" value="1"/>
</dbReference>
<reference evidence="3" key="1">
    <citation type="submission" date="2022-08" db="EMBL/GenBank/DDBJ databases">
        <title>Draft genome sequencing of Roseisolibacter agri AW1220.</title>
        <authorList>
            <person name="Tobiishi Y."/>
            <person name="Tonouchi A."/>
        </authorList>
    </citation>
    <scope>NUCLEOTIDE SEQUENCE</scope>
    <source>
        <strain evidence="3">AW1220</strain>
    </source>
</reference>
<keyword evidence="1" id="KW-0732">Signal</keyword>